<dbReference type="EMBL" id="KI392557">
    <property type="protein sequence ID" value="ERN14245.1"/>
    <property type="molecule type" value="Genomic_DNA"/>
</dbReference>
<dbReference type="eggNOG" id="ENOG502RYJ8">
    <property type="taxonomic scope" value="Eukaryota"/>
</dbReference>
<dbReference type="AlphaFoldDB" id="U5CWB6"/>
<dbReference type="OrthoDB" id="678173at2759"/>
<name>U5CWB6_AMBTC</name>
<feature type="region of interest" description="Disordered" evidence="1">
    <location>
        <begin position="141"/>
        <end position="160"/>
    </location>
</feature>
<dbReference type="Proteomes" id="UP000017836">
    <property type="component" value="Unassembled WGS sequence"/>
</dbReference>
<dbReference type="Gramene" id="ERN14245">
    <property type="protein sequence ID" value="ERN14245"/>
    <property type="gene ID" value="AMTR_s00033p00142400"/>
</dbReference>
<dbReference type="HOGENOM" id="CLU_085198_0_2_1"/>
<gene>
    <name evidence="2" type="ORF">AMTR_s00033p00142400</name>
</gene>
<keyword evidence="3" id="KW-1185">Reference proteome</keyword>
<sequence length="160" mass="17915">MEPMPPPKAGRARRMSLDIFQKAVSDIKAEIGFAKYMEAVHAMAEAHETECECCGLLEDYTPAYIRRVKEHFCGKWVCGLCAEAANEESRRPGVRMEEAVRVHMEVCEKFKRSTRMNPAIALANSMAKILRKSCLAQTSDRKFGNGIKPPMHAPMLKGGK</sequence>
<protein>
    <recommendedName>
        <fullName evidence="4">DUF1677 family protein</fullName>
    </recommendedName>
</protein>
<evidence type="ECO:0000313" key="3">
    <source>
        <dbReference type="Proteomes" id="UP000017836"/>
    </source>
</evidence>
<proteinExistence type="predicted"/>
<evidence type="ECO:0000313" key="2">
    <source>
        <dbReference type="EMBL" id="ERN14245.1"/>
    </source>
</evidence>
<evidence type="ECO:0000256" key="1">
    <source>
        <dbReference type="SAM" id="MobiDB-lite"/>
    </source>
</evidence>
<dbReference type="PANTHER" id="PTHR33108">
    <property type="entry name" value="OS01G0745000 PROTEIN"/>
    <property type="match status" value="1"/>
</dbReference>
<dbReference type="OMA" id="HETECEC"/>
<dbReference type="Pfam" id="PF07911">
    <property type="entry name" value="DUF1677"/>
    <property type="match status" value="1"/>
</dbReference>
<dbReference type="KEGG" id="atr:18442500"/>
<evidence type="ECO:0008006" key="4">
    <source>
        <dbReference type="Google" id="ProtNLM"/>
    </source>
</evidence>
<reference evidence="3" key="1">
    <citation type="journal article" date="2013" name="Science">
        <title>The Amborella genome and the evolution of flowering plants.</title>
        <authorList>
            <consortium name="Amborella Genome Project"/>
        </authorList>
    </citation>
    <scope>NUCLEOTIDE SEQUENCE [LARGE SCALE GENOMIC DNA]</scope>
</reference>
<dbReference type="InterPro" id="IPR012876">
    <property type="entry name" value="DUF1677_pln"/>
</dbReference>
<accession>U5CWB6</accession>
<organism evidence="2 3">
    <name type="scientific">Amborella trichopoda</name>
    <dbReference type="NCBI Taxonomy" id="13333"/>
    <lineage>
        <taxon>Eukaryota</taxon>
        <taxon>Viridiplantae</taxon>
        <taxon>Streptophyta</taxon>
        <taxon>Embryophyta</taxon>
        <taxon>Tracheophyta</taxon>
        <taxon>Spermatophyta</taxon>
        <taxon>Magnoliopsida</taxon>
        <taxon>Amborellales</taxon>
        <taxon>Amborellaceae</taxon>
        <taxon>Amborella</taxon>
    </lineage>
</organism>
<dbReference type="PANTHER" id="PTHR33108:SF61">
    <property type="entry name" value="DUF1677 FAMILY PROTEIN"/>
    <property type="match status" value="1"/>
</dbReference>